<feature type="region of interest" description="Disordered" evidence="1">
    <location>
        <begin position="1"/>
        <end position="74"/>
    </location>
</feature>
<feature type="non-terminal residue" evidence="2">
    <location>
        <position position="74"/>
    </location>
</feature>
<sequence length="74" mass="8331">ARHTAGEAAYRQAADGRGRVQGRGSLRGRPRDELRARRQATLLPRGRRARATEDHRPRLLHRGVGRHQHQAGVL</sequence>
<feature type="non-terminal residue" evidence="2">
    <location>
        <position position="1"/>
    </location>
</feature>
<organism evidence="2">
    <name type="scientific">uncultured Rubrobacteraceae bacterium</name>
    <dbReference type="NCBI Taxonomy" id="349277"/>
    <lineage>
        <taxon>Bacteria</taxon>
        <taxon>Bacillati</taxon>
        <taxon>Actinomycetota</taxon>
        <taxon>Rubrobacteria</taxon>
        <taxon>Rubrobacterales</taxon>
        <taxon>Rubrobacteraceae</taxon>
        <taxon>environmental samples</taxon>
    </lineage>
</organism>
<name>A0A6J4P872_9ACTN</name>
<dbReference type="EMBL" id="CADCUT010000092">
    <property type="protein sequence ID" value="CAA9406119.1"/>
    <property type="molecule type" value="Genomic_DNA"/>
</dbReference>
<gene>
    <name evidence="2" type="ORF">AVDCRST_MAG03-1542</name>
</gene>
<protein>
    <submittedName>
        <fullName evidence="2">Uncharacterized protein</fullName>
    </submittedName>
</protein>
<dbReference type="AlphaFoldDB" id="A0A6J4P872"/>
<feature type="compositionally biased region" description="Basic residues" evidence="1">
    <location>
        <begin position="58"/>
        <end position="74"/>
    </location>
</feature>
<proteinExistence type="predicted"/>
<evidence type="ECO:0000256" key="1">
    <source>
        <dbReference type="SAM" id="MobiDB-lite"/>
    </source>
</evidence>
<evidence type="ECO:0000313" key="2">
    <source>
        <dbReference type="EMBL" id="CAA9406119.1"/>
    </source>
</evidence>
<accession>A0A6J4P872</accession>
<reference evidence="2" key="1">
    <citation type="submission" date="2020-02" db="EMBL/GenBank/DDBJ databases">
        <authorList>
            <person name="Meier V. D."/>
        </authorList>
    </citation>
    <scope>NUCLEOTIDE SEQUENCE</scope>
    <source>
        <strain evidence="2">AVDCRST_MAG03</strain>
    </source>
</reference>